<evidence type="ECO:0000313" key="3">
    <source>
        <dbReference type="Proteomes" id="UP000578030"/>
    </source>
</evidence>
<protein>
    <submittedName>
        <fullName evidence="2">Uncharacterized protein</fullName>
    </submittedName>
</protein>
<dbReference type="AlphaFoldDB" id="A0A7W4K527"/>
<organism evidence="2 3">
    <name type="scientific">Gluconacetobacter tumulisoli</name>
    <dbReference type="NCBI Taxonomy" id="1286189"/>
    <lineage>
        <taxon>Bacteria</taxon>
        <taxon>Pseudomonadati</taxon>
        <taxon>Pseudomonadota</taxon>
        <taxon>Alphaproteobacteria</taxon>
        <taxon>Acetobacterales</taxon>
        <taxon>Acetobacteraceae</taxon>
        <taxon>Gluconacetobacter</taxon>
    </lineage>
</organism>
<dbReference type="RefSeq" id="WP_182954279.1">
    <property type="nucleotide sequence ID" value="NZ_JABEQM010000002.1"/>
</dbReference>
<comment type="caution">
    <text evidence="2">The sequence shown here is derived from an EMBL/GenBank/DDBJ whole genome shotgun (WGS) entry which is preliminary data.</text>
</comment>
<evidence type="ECO:0000313" key="2">
    <source>
        <dbReference type="EMBL" id="MBB2200549.1"/>
    </source>
</evidence>
<proteinExistence type="predicted"/>
<gene>
    <name evidence="2" type="ORF">HLH28_02970</name>
</gene>
<name>A0A7W4K527_9PROT</name>
<sequence length="49" mass="5523">MTRLFQYLSDDPATRVAERGHGTGKTQHHPRKFVQDRKKAAAGRNGGHH</sequence>
<accession>A0A7W4K527</accession>
<reference evidence="2 3" key="1">
    <citation type="submission" date="2020-04" db="EMBL/GenBank/DDBJ databases">
        <title>Description of novel Gluconacetobacter.</title>
        <authorList>
            <person name="Sombolestani A."/>
        </authorList>
    </citation>
    <scope>NUCLEOTIDE SEQUENCE [LARGE SCALE GENOMIC DNA]</scope>
    <source>
        <strain evidence="2 3">LMG 27802</strain>
    </source>
</reference>
<evidence type="ECO:0000256" key="1">
    <source>
        <dbReference type="SAM" id="MobiDB-lite"/>
    </source>
</evidence>
<keyword evidence="3" id="KW-1185">Reference proteome</keyword>
<dbReference type="Proteomes" id="UP000578030">
    <property type="component" value="Unassembled WGS sequence"/>
</dbReference>
<dbReference type="EMBL" id="JABEQM010000002">
    <property type="protein sequence ID" value="MBB2200549.1"/>
    <property type="molecule type" value="Genomic_DNA"/>
</dbReference>
<feature type="compositionally biased region" description="Basic and acidic residues" evidence="1">
    <location>
        <begin position="12"/>
        <end position="21"/>
    </location>
</feature>
<feature type="region of interest" description="Disordered" evidence="1">
    <location>
        <begin position="1"/>
        <end position="49"/>
    </location>
</feature>